<feature type="non-terminal residue" evidence="4">
    <location>
        <position position="1"/>
    </location>
</feature>
<evidence type="ECO:0000313" key="3">
    <source>
        <dbReference type="EMBL" id="JAI19844.1"/>
    </source>
</evidence>
<evidence type="ECO:0000256" key="2">
    <source>
        <dbReference type="SAM" id="SignalP"/>
    </source>
</evidence>
<protein>
    <submittedName>
        <fullName evidence="4">Uncharacterized protein</fullName>
    </submittedName>
</protein>
<name>A0A0K8W4M5_BACLA</name>
<feature type="chain" id="PRO_5014030185" evidence="2">
    <location>
        <begin position="26"/>
        <end position="150"/>
    </location>
</feature>
<evidence type="ECO:0000256" key="1">
    <source>
        <dbReference type="SAM" id="MobiDB-lite"/>
    </source>
</evidence>
<evidence type="ECO:0000313" key="4">
    <source>
        <dbReference type="EMBL" id="JAI46051.1"/>
    </source>
</evidence>
<reference evidence="4" key="1">
    <citation type="submission" date="2015-06" db="EMBL/GenBank/DDBJ databases">
        <authorList>
            <person name="Hoefler B.C."/>
            <person name="Straight P.D."/>
        </authorList>
    </citation>
    <scope>NUCLEOTIDE SEQUENCE</scope>
</reference>
<keyword evidence="2" id="KW-0732">Signal</keyword>
<accession>A0A0K8W4M5</accession>
<gene>
    <name evidence="4" type="ORF">c1_g2_i2</name>
    <name evidence="3" type="ORF">c1_g2_i3</name>
</gene>
<dbReference type="EMBL" id="GDHF01006263">
    <property type="protein sequence ID" value="JAI46051.1"/>
    <property type="molecule type" value="Transcribed_RNA"/>
</dbReference>
<organism evidence="4">
    <name type="scientific">Bactrocera latifrons</name>
    <name type="common">Malaysian fruit fly</name>
    <name type="synonym">Chaetodacus latifrons</name>
    <dbReference type="NCBI Taxonomy" id="174628"/>
    <lineage>
        <taxon>Eukaryota</taxon>
        <taxon>Metazoa</taxon>
        <taxon>Ecdysozoa</taxon>
        <taxon>Arthropoda</taxon>
        <taxon>Hexapoda</taxon>
        <taxon>Insecta</taxon>
        <taxon>Pterygota</taxon>
        <taxon>Neoptera</taxon>
        <taxon>Endopterygota</taxon>
        <taxon>Diptera</taxon>
        <taxon>Brachycera</taxon>
        <taxon>Muscomorpha</taxon>
        <taxon>Tephritoidea</taxon>
        <taxon>Tephritidae</taxon>
        <taxon>Bactrocera</taxon>
        <taxon>Bactrocera</taxon>
    </lineage>
</organism>
<sequence>EILQKMKSVILLGVLILINLLAIECSIGDGTSKPFVRSRYSKRWRIATTEANVNSSTATTEQQTIVGVVLKTGETTIPSNVPKFEETTAVVSASMPLRTTTTSSKVIEEPAKKTLSTTTEHPRHNGPNGLPLDYDYYGNGGENYEDAGHK</sequence>
<feature type="signal peptide" evidence="2">
    <location>
        <begin position="1"/>
        <end position="25"/>
    </location>
</feature>
<proteinExistence type="predicted"/>
<dbReference type="OrthoDB" id="7935345at2759"/>
<feature type="region of interest" description="Disordered" evidence="1">
    <location>
        <begin position="110"/>
        <end position="137"/>
    </location>
</feature>
<dbReference type="EMBL" id="GDHF01032470">
    <property type="protein sequence ID" value="JAI19844.1"/>
    <property type="molecule type" value="Transcribed_RNA"/>
</dbReference>
<dbReference type="AlphaFoldDB" id="A0A0K8W4M5"/>